<dbReference type="Gene3D" id="3.40.50.850">
    <property type="entry name" value="Isochorismatase-like"/>
    <property type="match status" value="1"/>
</dbReference>
<keyword evidence="2" id="KW-1185">Reference proteome</keyword>
<name>A0ABQ3UPD0_9CHLR</name>
<gene>
    <name evidence="1" type="ORF">KSB_29920</name>
</gene>
<sequence length="112" mass="12868">MSLEENQRSQTALLFVDPYNDFLSPGGKLYPLFKEVAESVDLLTHLREMVSTARHANIPIFFVPHHRWEPGDYTTWKYPSPSQLASMKREPFAKGSWGENSIPIFPFIKATL</sequence>
<reference evidence="1 2" key="1">
    <citation type="journal article" date="2021" name="Int. J. Syst. Evol. Microbiol.">
        <title>Reticulibacter mediterranei gen. nov., sp. nov., within the new family Reticulibacteraceae fam. nov., and Ktedonospora formicarum gen. nov., sp. nov., Ktedonobacter robiniae sp. nov., Dictyobacter formicarum sp. nov. and Dictyobacter arantiisoli sp. nov., belonging to the class Ktedonobacteria.</title>
        <authorList>
            <person name="Yabe S."/>
            <person name="Zheng Y."/>
            <person name="Wang C.M."/>
            <person name="Sakai Y."/>
            <person name="Abe K."/>
            <person name="Yokota A."/>
            <person name="Donadio S."/>
            <person name="Cavaletti L."/>
            <person name="Monciardini P."/>
        </authorList>
    </citation>
    <scope>NUCLEOTIDE SEQUENCE [LARGE SCALE GENOMIC DNA]</scope>
    <source>
        <strain evidence="1 2">SOSP1-30</strain>
    </source>
</reference>
<evidence type="ECO:0000313" key="1">
    <source>
        <dbReference type="EMBL" id="GHO54517.1"/>
    </source>
</evidence>
<dbReference type="Proteomes" id="UP000654345">
    <property type="component" value="Unassembled WGS sequence"/>
</dbReference>
<dbReference type="EMBL" id="BNJG01000001">
    <property type="protein sequence ID" value="GHO54517.1"/>
    <property type="molecule type" value="Genomic_DNA"/>
</dbReference>
<evidence type="ECO:0008006" key="3">
    <source>
        <dbReference type="Google" id="ProtNLM"/>
    </source>
</evidence>
<evidence type="ECO:0000313" key="2">
    <source>
        <dbReference type="Proteomes" id="UP000654345"/>
    </source>
</evidence>
<protein>
    <recommendedName>
        <fullName evidence="3">Isochorismatase-like domain-containing protein</fullName>
    </recommendedName>
</protein>
<accession>A0ABQ3UPD0</accession>
<comment type="caution">
    <text evidence="1">The sequence shown here is derived from an EMBL/GenBank/DDBJ whole genome shotgun (WGS) entry which is preliminary data.</text>
</comment>
<organism evidence="1 2">
    <name type="scientific">Ktedonobacter robiniae</name>
    <dbReference type="NCBI Taxonomy" id="2778365"/>
    <lineage>
        <taxon>Bacteria</taxon>
        <taxon>Bacillati</taxon>
        <taxon>Chloroflexota</taxon>
        <taxon>Ktedonobacteria</taxon>
        <taxon>Ktedonobacterales</taxon>
        <taxon>Ktedonobacteraceae</taxon>
        <taxon>Ktedonobacter</taxon>
    </lineage>
</organism>
<dbReference type="InterPro" id="IPR036380">
    <property type="entry name" value="Isochorismatase-like_sf"/>
</dbReference>
<proteinExistence type="predicted"/>
<dbReference type="SUPFAM" id="SSF52499">
    <property type="entry name" value="Isochorismatase-like hydrolases"/>
    <property type="match status" value="1"/>
</dbReference>